<evidence type="ECO:0000313" key="3">
    <source>
        <dbReference type="Proteomes" id="UP001501758"/>
    </source>
</evidence>
<dbReference type="SUPFAM" id="SSF117281">
    <property type="entry name" value="Kelch motif"/>
    <property type="match status" value="1"/>
</dbReference>
<evidence type="ECO:0000259" key="1">
    <source>
        <dbReference type="Pfam" id="PF01833"/>
    </source>
</evidence>
<name>A0ABN1J4I4_9FLAO</name>
<comment type="caution">
    <text evidence="2">The sequence shown here is derived from an EMBL/GenBank/DDBJ whole genome shotgun (WGS) entry which is preliminary data.</text>
</comment>
<keyword evidence="3" id="KW-1185">Reference proteome</keyword>
<dbReference type="SUPFAM" id="SSF81296">
    <property type="entry name" value="E set domains"/>
    <property type="match status" value="1"/>
</dbReference>
<dbReference type="InterPro" id="IPR002909">
    <property type="entry name" value="IPT_dom"/>
</dbReference>
<proteinExistence type="predicted"/>
<dbReference type="Gene3D" id="2.60.40.10">
    <property type="entry name" value="Immunoglobulins"/>
    <property type="match status" value="2"/>
</dbReference>
<dbReference type="Pfam" id="PF01833">
    <property type="entry name" value="TIG"/>
    <property type="match status" value="1"/>
</dbReference>
<dbReference type="Proteomes" id="UP001501758">
    <property type="component" value="Unassembled WGS sequence"/>
</dbReference>
<dbReference type="EMBL" id="BAAAGE010000003">
    <property type="protein sequence ID" value="GAA0728496.1"/>
    <property type="molecule type" value="Genomic_DNA"/>
</dbReference>
<dbReference type="InterPro" id="IPR013783">
    <property type="entry name" value="Ig-like_fold"/>
</dbReference>
<evidence type="ECO:0000313" key="2">
    <source>
        <dbReference type="EMBL" id="GAA0728496.1"/>
    </source>
</evidence>
<dbReference type="RefSeq" id="WP_343913804.1">
    <property type="nucleotide sequence ID" value="NZ_BAAAGE010000003.1"/>
</dbReference>
<dbReference type="PROSITE" id="PS51257">
    <property type="entry name" value="PROKAR_LIPOPROTEIN"/>
    <property type="match status" value="1"/>
</dbReference>
<organism evidence="2 3">
    <name type="scientific">Aquimarina litoralis</name>
    <dbReference type="NCBI Taxonomy" id="584605"/>
    <lineage>
        <taxon>Bacteria</taxon>
        <taxon>Pseudomonadati</taxon>
        <taxon>Bacteroidota</taxon>
        <taxon>Flavobacteriia</taxon>
        <taxon>Flavobacteriales</taxon>
        <taxon>Flavobacteriaceae</taxon>
        <taxon>Aquimarina</taxon>
    </lineage>
</organism>
<feature type="domain" description="IPT/TIG" evidence="1">
    <location>
        <begin position="119"/>
        <end position="187"/>
    </location>
</feature>
<accession>A0ABN1J4I4</accession>
<dbReference type="InterPro" id="IPR015915">
    <property type="entry name" value="Kelch-typ_b-propeller"/>
</dbReference>
<dbReference type="Gene3D" id="2.120.10.80">
    <property type="entry name" value="Kelch-type beta propeller"/>
    <property type="match status" value="1"/>
</dbReference>
<protein>
    <recommendedName>
        <fullName evidence="1">IPT/TIG domain-containing protein</fullName>
    </recommendedName>
</protein>
<gene>
    <name evidence="2" type="ORF">GCM10009430_37720</name>
</gene>
<reference evidence="2 3" key="1">
    <citation type="journal article" date="2019" name="Int. J. Syst. Evol. Microbiol.">
        <title>The Global Catalogue of Microorganisms (GCM) 10K type strain sequencing project: providing services to taxonomists for standard genome sequencing and annotation.</title>
        <authorList>
            <consortium name="The Broad Institute Genomics Platform"/>
            <consortium name="The Broad Institute Genome Sequencing Center for Infectious Disease"/>
            <person name="Wu L."/>
            <person name="Ma J."/>
        </authorList>
    </citation>
    <scope>NUCLEOTIDE SEQUENCE [LARGE SCALE GENOMIC DNA]</scope>
    <source>
        <strain evidence="2 3">JCM 15974</strain>
    </source>
</reference>
<dbReference type="InterPro" id="IPR014756">
    <property type="entry name" value="Ig_E-set"/>
</dbReference>
<sequence length="582" mass="67397">MKKRLGYFIITILLVLSCEKDDINIPQENFDFIPSNIEIPENGIFNELVKIKGENIILDSLKFYFDDIPVFEFYQPQEDSISLKIPRNLEKINSNFLIYVKTGERDSLIASKSFSLRPPKINGVNKSATTFGEAITAYGEDFDTTEFTEIYVNDEKAEILSSSKDSIQFIIPNEILTNNLTLKVNAQLQEDILDNSLNLKEPEIIQIFDKVHIGDRITIKGKNFNLTPEYSKVILNNELEASIENIYNNDSLDIKIPLGPYKEFQINSVKYLTAGMETTYSKPIEIISDYILYAKNNPLYIRETFQHDGNIFSLGSDQNSSQNLHLWKFDIENQMWSKYSDLNIPDTIYAANISSNGEMYIYFPFEENNNFLSINLFSEAIRYLQNFPGKSREYAILIPFSGKVYLGKGITGGTYNPSELHKDLFEYDEVLNSWIEVNTDNSIVYCYNDYEEVNGQYYFFTPDFYNPDFPTNDWPESIVRFDVSSLKFVREYDGCTSCHTEELFEYKNQLFLGVSNTGFIQLYNYFNPNEYLSINGGRFYNHPSKFISVQDNVFFYSNVINYVGANDGLYMMNPKLLETTFL</sequence>